<dbReference type="PANTHER" id="PTHR43020">
    <property type="entry name" value="CDK5 REGULATORY SUBUNIT-ASSOCIATED PROTEIN 1"/>
    <property type="match status" value="1"/>
</dbReference>
<keyword evidence="4" id="KW-0949">S-adenosyl-L-methionine</keyword>
<feature type="domain" description="MTTase N-terminal" evidence="9">
    <location>
        <begin position="87"/>
        <end position="205"/>
    </location>
</feature>
<comment type="caution">
    <text evidence="11">The sequence shown here is derived from an EMBL/GenBank/DDBJ whole genome shotgun (WGS) entry which is preliminary data.</text>
</comment>
<dbReference type="InterPro" id="IPR058240">
    <property type="entry name" value="rSAM_sf"/>
</dbReference>
<dbReference type="Proteomes" id="UP001359485">
    <property type="component" value="Unassembled WGS sequence"/>
</dbReference>
<evidence type="ECO:0000259" key="9">
    <source>
        <dbReference type="PROSITE" id="PS51449"/>
    </source>
</evidence>
<dbReference type="NCBIfam" id="TIGR01574">
    <property type="entry name" value="miaB-methiolase"/>
    <property type="match status" value="1"/>
</dbReference>
<proteinExistence type="inferred from homology"/>
<dbReference type="SFLD" id="SFLDG01061">
    <property type="entry name" value="methylthiotransferase"/>
    <property type="match status" value="1"/>
</dbReference>
<name>A0ABR1AW00_POLSC</name>
<dbReference type="SFLD" id="SFLDS00029">
    <property type="entry name" value="Radical_SAM"/>
    <property type="match status" value="1"/>
</dbReference>
<comment type="cofactor">
    <cofactor evidence="1">
        <name>[4Fe-4S] cluster</name>
        <dbReference type="ChEBI" id="CHEBI:49883"/>
    </cofactor>
</comment>
<protein>
    <recommendedName>
        <fullName evidence="13">CDK5 regulatory subunit-associated protein 1</fullName>
    </recommendedName>
</protein>
<dbReference type="Gene3D" id="3.40.50.12160">
    <property type="entry name" value="Methylthiotransferase, N-terminal domain"/>
    <property type="match status" value="1"/>
</dbReference>
<sequence>MKGLTRFCLGHKSLPLKKHNYHLWKEISPKGSFQLLRFHHGTTNRFDGPGLKDFLNKEHNTKQEKTFDVPTEKVPYIDELDLNGKGQKVLFDVHGCQMNTSDTEIILSILQKNGYERTLDINAADIVFLVTCSIRESAEVTIWGKIEHLNALRKKSGKKHMKIGILGCMAERLKHKIMDISKAVDLVAGPDSYKDLPRLLALTENNQKAVNVLLSLDETYADVMPVRLNQNDVTAYISTMRGCDNMCTYCIVPFTRGKERSRPIESILEEVRVLSDQGVKQITLLGQNVNSYRDMSQSLYSNNLKETTKMSEGFKSVYKPKVGGLRFETLLDKVSQINPEMRIRFTSPHPKDFPIEVLHIIKDRKNICNNLHLPAQSGSNTVLERMRRGYTREAYLNLVEIVRSVIPNVTLTTDIISGFCGETEEDHEDTLDLIRKVEYNFIFKFPYSMREKTTAHRRLVDDVPKEVKIRRMTEITEEFRRISAKLNEAQINETQLILVEGFSKRSNEFLAGRNDGNIKVIIPDQDIPSGMGATDKVQIKPGDYVAVTITEASSQVLKGVPLYHSTLKEFGESQSRENCRVEMKNSV</sequence>
<dbReference type="InterPro" id="IPR005839">
    <property type="entry name" value="Methylthiotransferase"/>
</dbReference>
<dbReference type="SFLD" id="SFLDF00273">
    <property type="entry name" value="(dimethylallyl)adenosine_tRNA"/>
    <property type="match status" value="1"/>
</dbReference>
<dbReference type="InterPro" id="IPR020612">
    <property type="entry name" value="Methylthiotransferase_CS"/>
</dbReference>
<dbReference type="PROSITE" id="PS50926">
    <property type="entry name" value="TRAM"/>
    <property type="match status" value="1"/>
</dbReference>
<dbReference type="InterPro" id="IPR013848">
    <property type="entry name" value="Methylthiotransferase_N"/>
</dbReference>
<dbReference type="PROSITE" id="PS51449">
    <property type="entry name" value="MTTASE_N"/>
    <property type="match status" value="1"/>
</dbReference>
<evidence type="ECO:0008006" key="13">
    <source>
        <dbReference type="Google" id="ProtNLM"/>
    </source>
</evidence>
<evidence type="ECO:0000256" key="3">
    <source>
        <dbReference type="ARBA" id="ARBA00022485"/>
    </source>
</evidence>
<evidence type="ECO:0000256" key="2">
    <source>
        <dbReference type="ARBA" id="ARBA00009815"/>
    </source>
</evidence>
<feature type="domain" description="TRAM" evidence="8">
    <location>
        <begin position="488"/>
        <end position="563"/>
    </location>
</feature>
<dbReference type="InterPro" id="IPR023404">
    <property type="entry name" value="rSAM_horseshoe"/>
</dbReference>
<organism evidence="11 12">
    <name type="scientific">Polyplax serrata</name>
    <name type="common">Common mouse louse</name>
    <dbReference type="NCBI Taxonomy" id="468196"/>
    <lineage>
        <taxon>Eukaryota</taxon>
        <taxon>Metazoa</taxon>
        <taxon>Ecdysozoa</taxon>
        <taxon>Arthropoda</taxon>
        <taxon>Hexapoda</taxon>
        <taxon>Insecta</taxon>
        <taxon>Pterygota</taxon>
        <taxon>Neoptera</taxon>
        <taxon>Paraneoptera</taxon>
        <taxon>Psocodea</taxon>
        <taxon>Troctomorpha</taxon>
        <taxon>Phthiraptera</taxon>
        <taxon>Anoplura</taxon>
        <taxon>Polyplacidae</taxon>
        <taxon>Polyplax</taxon>
    </lineage>
</organism>
<dbReference type="InterPro" id="IPR002792">
    <property type="entry name" value="TRAM_dom"/>
</dbReference>
<keyword evidence="7" id="KW-0411">Iron-sulfur</keyword>
<dbReference type="Pfam" id="PF01938">
    <property type="entry name" value="TRAM"/>
    <property type="match status" value="1"/>
</dbReference>
<gene>
    <name evidence="11" type="ORF">RUM44_010490</name>
</gene>
<dbReference type="NCBIfam" id="TIGR00089">
    <property type="entry name" value="MiaB/RimO family radical SAM methylthiotransferase"/>
    <property type="match status" value="1"/>
</dbReference>
<dbReference type="EMBL" id="JAWJWF010000045">
    <property type="protein sequence ID" value="KAK6628008.1"/>
    <property type="molecule type" value="Genomic_DNA"/>
</dbReference>
<evidence type="ECO:0000313" key="11">
    <source>
        <dbReference type="EMBL" id="KAK6628008.1"/>
    </source>
</evidence>
<dbReference type="Gene3D" id="3.80.30.20">
    <property type="entry name" value="tm_1862 like domain"/>
    <property type="match status" value="1"/>
</dbReference>
<dbReference type="PANTHER" id="PTHR43020:SF2">
    <property type="entry name" value="MITOCHONDRIAL TRNA METHYLTHIOTRANSFERASE CDK5RAP1"/>
    <property type="match status" value="1"/>
</dbReference>
<keyword evidence="6" id="KW-0408">Iron</keyword>
<accession>A0ABR1AW00</accession>
<evidence type="ECO:0000256" key="4">
    <source>
        <dbReference type="ARBA" id="ARBA00022691"/>
    </source>
</evidence>
<dbReference type="SMART" id="SM00729">
    <property type="entry name" value="Elp3"/>
    <property type="match status" value="1"/>
</dbReference>
<evidence type="ECO:0000256" key="6">
    <source>
        <dbReference type="ARBA" id="ARBA00023004"/>
    </source>
</evidence>
<dbReference type="Pfam" id="PF04055">
    <property type="entry name" value="Radical_SAM"/>
    <property type="match status" value="1"/>
</dbReference>
<evidence type="ECO:0000313" key="12">
    <source>
        <dbReference type="Proteomes" id="UP001359485"/>
    </source>
</evidence>
<dbReference type="Pfam" id="PF00919">
    <property type="entry name" value="UPF0004"/>
    <property type="match status" value="1"/>
</dbReference>
<keyword evidence="12" id="KW-1185">Reference proteome</keyword>
<evidence type="ECO:0000256" key="7">
    <source>
        <dbReference type="ARBA" id="ARBA00023014"/>
    </source>
</evidence>
<dbReference type="InterPro" id="IPR038135">
    <property type="entry name" value="Methylthiotransferase_N_sf"/>
</dbReference>
<keyword evidence="3" id="KW-0004">4Fe-4S</keyword>
<evidence type="ECO:0000256" key="1">
    <source>
        <dbReference type="ARBA" id="ARBA00001966"/>
    </source>
</evidence>
<dbReference type="InterPro" id="IPR006463">
    <property type="entry name" value="MiaB_methiolase"/>
</dbReference>
<reference evidence="11 12" key="1">
    <citation type="submission" date="2023-09" db="EMBL/GenBank/DDBJ databases">
        <title>Genomes of two closely related lineages of the louse Polyplax serrata with different host specificities.</title>
        <authorList>
            <person name="Martinu J."/>
            <person name="Tarabai H."/>
            <person name="Stefka J."/>
            <person name="Hypsa V."/>
        </authorList>
    </citation>
    <scope>NUCLEOTIDE SEQUENCE [LARGE SCALE GENOMIC DNA]</scope>
    <source>
        <strain evidence="11">98ZLc_SE</strain>
    </source>
</reference>
<dbReference type="PROSITE" id="PS01278">
    <property type="entry name" value="MTTASE_RADICAL"/>
    <property type="match status" value="1"/>
</dbReference>
<dbReference type="SFLD" id="SFLDF00413">
    <property type="entry name" value="CDK5RAP1"/>
    <property type="match status" value="1"/>
</dbReference>
<evidence type="ECO:0000259" key="8">
    <source>
        <dbReference type="PROSITE" id="PS50926"/>
    </source>
</evidence>
<dbReference type="SFLD" id="SFLDG01082">
    <property type="entry name" value="B12-binding_domain_containing"/>
    <property type="match status" value="1"/>
</dbReference>
<evidence type="ECO:0000256" key="5">
    <source>
        <dbReference type="ARBA" id="ARBA00022723"/>
    </source>
</evidence>
<feature type="domain" description="Radical SAM core" evidence="10">
    <location>
        <begin position="229"/>
        <end position="485"/>
    </location>
</feature>
<keyword evidence="5" id="KW-0479">Metal-binding</keyword>
<dbReference type="InterPro" id="IPR006638">
    <property type="entry name" value="Elp3/MiaA/NifB-like_rSAM"/>
</dbReference>
<comment type="similarity">
    <text evidence="2">Belongs to the methylthiotransferase family. MiaB subfamily.</text>
</comment>
<dbReference type="InterPro" id="IPR007197">
    <property type="entry name" value="rSAM"/>
</dbReference>
<dbReference type="PROSITE" id="PS51918">
    <property type="entry name" value="RADICAL_SAM"/>
    <property type="match status" value="1"/>
</dbReference>
<dbReference type="SUPFAM" id="SSF102114">
    <property type="entry name" value="Radical SAM enzymes"/>
    <property type="match status" value="1"/>
</dbReference>
<evidence type="ECO:0000259" key="10">
    <source>
        <dbReference type="PROSITE" id="PS51918"/>
    </source>
</evidence>